<feature type="transmembrane region" description="Helical" evidence="1">
    <location>
        <begin position="402"/>
        <end position="422"/>
    </location>
</feature>
<evidence type="ECO:0000313" key="3">
    <source>
        <dbReference type="Proteomes" id="UP000321514"/>
    </source>
</evidence>
<feature type="transmembrane region" description="Helical" evidence="1">
    <location>
        <begin position="345"/>
        <end position="364"/>
    </location>
</feature>
<comment type="caution">
    <text evidence="2">The sequence shown here is derived from an EMBL/GenBank/DDBJ whole genome shotgun (WGS) entry which is preliminary data.</text>
</comment>
<keyword evidence="1" id="KW-0472">Membrane</keyword>
<feature type="transmembrane region" description="Helical" evidence="1">
    <location>
        <begin position="240"/>
        <end position="259"/>
    </location>
</feature>
<accession>A0A511TFC0</accession>
<keyword evidence="1" id="KW-1133">Transmembrane helix</keyword>
<feature type="transmembrane region" description="Helical" evidence="1">
    <location>
        <begin position="202"/>
        <end position="228"/>
    </location>
</feature>
<dbReference type="Proteomes" id="UP000321514">
    <property type="component" value="Unassembled WGS sequence"/>
</dbReference>
<evidence type="ECO:0008006" key="4">
    <source>
        <dbReference type="Google" id="ProtNLM"/>
    </source>
</evidence>
<feature type="transmembrane region" description="Helical" evidence="1">
    <location>
        <begin position="122"/>
        <end position="140"/>
    </location>
</feature>
<keyword evidence="1" id="KW-0812">Transmembrane</keyword>
<organism evidence="2 3">
    <name type="scientific">Myxococcus fulvus</name>
    <dbReference type="NCBI Taxonomy" id="33"/>
    <lineage>
        <taxon>Bacteria</taxon>
        <taxon>Pseudomonadati</taxon>
        <taxon>Myxococcota</taxon>
        <taxon>Myxococcia</taxon>
        <taxon>Myxococcales</taxon>
        <taxon>Cystobacterineae</taxon>
        <taxon>Myxococcaceae</taxon>
        <taxon>Myxococcus</taxon>
    </lineage>
</organism>
<dbReference type="EMBL" id="BJXR01000070">
    <property type="protein sequence ID" value="GEN12864.1"/>
    <property type="molecule type" value="Genomic_DNA"/>
</dbReference>
<feature type="transmembrane region" description="Helical" evidence="1">
    <location>
        <begin position="311"/>
        <end position="333"/>
    </location>
</feature>
<dbReference type="AlphaFoldDB" id="A0A511TFC0"/>
<reference evidence="2 3" key="1">
    <citation type="submission" date="2019-07" db="EMBL/GenBank/DDBJ databases">
        <title>Whole genome shotgun sequence of Myxococcus fulvus NBRC 100333.</title>
        <authorList>
            <person name="Hosoyama A."/>
            <person name="Uohara A."/>
            <person name="Ohji S."/>
            <person name="Ichikawa N."/>
        </authorList>
    </citation>
    <scope>NUCLEOTIDE SEQUENCE [LARGE SCALE GENOMIC DNA]</scope>
    <source>
        <strain evidence="2 3">NBRC 100333</strain>
    </source>
</reference>
<feature type="transmembrane region" description="Helical" evidence="1">
    <location>
        <begin position="147"/>
        <end position="165"/>
    </location>
</feature>
<sequence>MLSTMAESPPRANSWWTWPRSLLLALALGTLVSLPSLRVGLLLDDLVHRLALSGQVAALGDWGPLTLYEFVGGPRTDPQRLREAGLLPWWTSDTLSIRFFRPIPSALLSADEWLFGEAPLPAHLHSLAWFLGLITVVGWLHRRLLPTPVAALATVLHAIAAAHLFPVAWLAARHPLVSALLGLLALAAHLRAREDGWTPGRVLAPLALALALLSGEAALSAVALVGAYELFGRRDTLRSRIRWLAPYVALVVAYLLFYATQGYGARGSGGYLNPIAAPGDFLATLLQRVFILMGELVVATPSDAAAGTPAFHAGFAAWGALTSALILLMFRAIRPLLSEQEQHTLHWLIPGGIAATLPGAAGIIGGRVLMVPLVAGSALVATLILRGWTAAREAQRPRRHRLLLWTAVSALVLGHCFLGPAFRVGLGISLGRLADAQWRIAREAPPCKGTLVLVAAADPSISLYVPAAMALQGRAPQHYRLLSAAPHDHVLERTSAHAFDLIVRGTPRNLGFWEQVNRDVPPPPGSRLTLGDLLVTVKESTDTGFTRASFDFGRPLESDAFCFVTWSDTGLRRIDLPAPGEHLALPYSRGPAGM</sequence>
<name>A0A511TFC0_MYXFU</name>
<feature type="transmembrane region" description="Helical" evidence="1">
    <location>
        <begin position="370"/>
        <end position="390"/>
    </location>
</feature>
<gene>
    <name evidence="2" type="ORF">MFU01_79010</name>
</gene>
<evidence type="ECO:0000256" key="1">
    <source>
        <dbReference type="SAM" id="Phobius"/>
    </source>
</evidence>
<evidence type="ECO:0000313" key="2">
    <source>
        <dbReference type="EMBL" id="GEN12864.1"/>
    </source>
</evidence>
<proteinExistence type="predicted"/>
<protein>
    <recommendedName>
        <fullName evidence="4">Glycosyltransferase RgtA/B/C/D-like domain-containing protein</fullName>
    </recommendedName>
</protein>
<dbReference type="STRING" id="1334629.MFUL124B02_22115"/>